<keyword evidence="5 7" id="KW-0786">Thiamine pyrophosphate</keyword>
<gene>
    <name evidence="7 10" type="primary">menD</name>
    <name evidence="10" type="ORF">ACFOEO_06205</name>
</gene>
<evidence type="ECO:0000313" key="10">
    <source>
        <dbReference type="EMBL" id="MFC3388158.1"/>
    </source>
</evidence>
<comment type="pathway">
    <text evidence="7">Quinol/quinone metabolism; menaquinone biosynthesis.</text>
</comment>
<dbReference type="Proteomes" id="UP001595637">
    <property type="component" value="Unassembled WGS sequence"/>
</dbReference>
<evidence type="ECO:0000259" key="9">
    <source>
        <dbReference type="Pfam" id="PF02776"/>
    </source>
</evidence>
<evidence type="ECO:0000256" key="7">
    <source>
        <dbReference type="HAMAP-Rule" id="MF_01659"/>
    </source>
</evidence>
<organism evidence="10 11">
    <name type="scientific">Salinicoccus sesuvii</name>
    <dbReference type="NCBI Taxonomy" id="868281"/>
    <lineage>
        <taxon>Bacteria</taxon>
        <taxon>Bacillati</taxon>
        <taxon>Bacillota</taxon>
        <taxon>Bacilli</taxon>
        <taxon>Bacillales</taxon>
        <taxon>Staphylococcaceae</taxon>
        <taxon>Salinicoccus</taxon>
    </lineage>
</organism>
<accession>A0ABV7N5P6</accession>
<keyword evidence="6 7" id="KW-0464">Manganese</keyword>
<comment type="pathway">
    <text evidence="7">Quinol/quinone metabolism; 1,4-dihydroxy-2-naphthoate biosynthesis; 1,4-dihydroxy-2-naphthoate from chorismate: step 2/7.</text>
</comment>
<protein>
    <recommendedName>
        <fullName evidence="7">2-succinyl-5-enolpyruvyl-6-hydroxy-3-cyclohexene-1-carboxylate synthase</fullName>
        <shortName evidence="7">SEPHCHC synthase</shortName>
        <ecNumber evidence="7">2.2.1.9</ecNumber>
    </recommendedName>
    <alternativeName>
        <fullName evidence="7">Menaquinone biosynthesis protein MenD</fullName>
    </alternativeName>
</protein>
<dbReference type="PIRSF" id="PIRSF004983">
    <property type="entry name" value="MenD"/>
    <property type="match status" value="1"/>
</dbReference>
<comment type="cofactor">
    <cofactor evidence="7">
        <name>thiamine diphosphate</name>
        <dbReference type="ChEBI" id="CHEBI:58937"/>
    </cofactor>
    <text evidence="7">Binds 1 thiamine pyrophosphate per subunit.</text>
</comment>
<evidence type="ECO:0000259" key="8">
    <source>
        <dbReference type="Pfam" id="PF02775"/>
    </source>
</evidence>
<keyword evidence="3 7" id="KW-0479">Metal-binding</keyword>
<proteinExistence type="inferred from homology"/>
<comment type="function">
    <text evidence="7">Catalyzes the thiamine diphosphate-dependent decarboxylation of 2-oxoglutarate and the subsequent addition of the resulting succinic semialdehyde-thiamine pyrophosphate anion to isochorismate to yield 2-succinyl-5-enolpyruvyl-6-hydroxy-3-cyclohexene-1-carboxylate (SEPHCHC).</text>
</comment>
<evidence type="ECO:0000256" key="6">
    <source>
        <dbReference type="ARBA" id="ARBA00023211"/>
    </source>
</evidence>
<keyword evidence="1 7" id="KW-0474">Menaquinone biosynthesis</keyword>
<dbReference type="NCBIfam" id="TIGR00173">
    <property type="entry name" value="menD"/>
    <property type="match status" value="1"/>
</dbReference>
<name>A0ABV7N5P6_9STAP</name>
<dbReference type="EC" id="2.2.1.9" evidence="7"/>
<dbReference type="Gene3D" id="3.40.50.970">
    <property type="match status" value="2"/>
</dbReference>
<comment type="similarity">
    <text evidence="7">Belongs to the TPP enzyme family. MenD subfamily.</text>
</comment>
<keyword evidence="2 7" id="KW-0808">Transferase</keyword>
<dbReference type="InterPro" id="IPR004433">
    <property type="entry name" value="MenaQ_synth_MenD"/>
</dbReference>
<comment type="subunit">
    <text evidence="7">Homodimer.</text>
</comment>
<evidence type="ECO:0000256" key="5">
    <source>
        <dbReference type="ARBA" id="ARBA00023052"/>
    </source>
</evidence>
<dbReference type="Pfam" id="PF02776">
    <property type="entry name" value="TPP_enzyme_N"/>
    <property type="match status" value="1"/>
</dbReference>
<dbReference type="InterPro" id="IPR029061">
    <property type="entry name" value="THDP-binding"/>
</dbReference>
<dbReference type="InterPro" id="IPR012001">
    <property type="entry name" value="Thiamin_PyroP_enz_TPP-bd_dom"/>
</dbReference>
<keyword evidence="11" id="KW-1185">Reference proteome</keyword>
<dbReference type="CDD" id="cd02009">
    <property type="entry name" value="TPP_SHCHC_synthase"/>
    <property type="match status" value="1"/>
</dbReference>
<dbReference type="RefSeq" id="WP_380653204.1">
    <property type="nucleotide sequence ID" value="NZ_JBHRVQ010000001.1"/>
</dbReference>
<evidence type="ECO:0000313" key="11">
    <source>
        <dbReference type="Proteomes" id="UP001595637"/>
    </source>
</evidence>
<comment type="caution">
    <text evidence="10">The sequence shown here is derived from an EMBL/GenBank/DDBJ whole genome shotgun (WGS) entry which is preliminary data.</text>
</comment>
<comment type="catalytic activity">
    <reaction evidence="7">
        <text>isochorismate + 2-oxoglutarate + H(+) = 5-enolpyruvoyl-6-hydroxy-2-succinyl-cyclohex-3-ene-1-carboxylate + CO2</text>
        <dbReference type="Rhea" id="RHEA:25593"/>
        <dbReference type="ChEBI" id="CHEBI:15378"/>
        <dbReference type="ChEBI" id="CHEBI:16526"/>
        <dbReference type="ChEBI" id="CHEBI:16810"/>
        <dbReference type="ChEBI" id="CHEBI:29780"/>
        <dbReference type="ChEBI" id="CHEBI:58818"/>
        <dbReference type="EC" id="2.2.1.9"/>
    </reaction>
</comment>
<feature type="domain" description="Thiamine pyrophosphate enzyme TPP-binding" evidence="8">
    <location>
        <begin position="417"/>
        <end position="519"/>
    </location>
</feature>
<dbReference type="Pfam" id="PF02775">
    <property type="entry name" value="TPP_enzyme_C"/>
    <property type="match status" value="1"/>
</dbReference>
<evidence type="ECO:0000256" key="2">
    <source>
        <dbReference type="ARBA" id="ARBA00022679"/>
    </source>
</evidence>
<dbReference type="SUPFAM" id="SSF52518">
    <property type="entry name" value="Thiamin diphosphate-binding fold (THDP-binding)"/>
    <property type="match status" value="2"/>
</dbReference>
<feature type="domain" description="Thiamine pyrophosphate enzyme N-terminal TPP-binding" evidence="9">
    <location>
        <begin position="17"/>
        <end position="128"/>
    </location>
</feature>
<comment type="cofactor">
    <cofactor evidence="7">
        <name>Mg(2+)</name>
        <dbReference type="ChEBI" id="CHEBI:18420"/>
    </cofactor>
    <cofactor evidence="7">
        <name>Mn(2+)</name>
        <dbReference type="ChEBI" id="CHEBI:29035"/>
    </cofactor>
</comment>
<dbReference type="EMBL" id="JBHRVQ010000001">
    <property type="protein sequence ID" value="MFC3388158.1"/>
    <property type="molecule type" value="Genomic_DNA"/>
</dbReference>
<dbReference type="GO" id="GO:0070204">
    <property type="term" value="F:2-succinyl-5-enolpyruvyl-6-hydroxy-3-cyclohexene-1-carboxylic-acid synthase activity"/>
    <property type="evidence" value="ECO:0007669"/>
    <property type="project" value="UniProtKB-EC"/>
</dbReference>
<dbReference type="PANTHER" id="PTHR42916">
    <property type="entry name" value="2-SUCCINYL-5-ENOLPYRUVYL-6-HYDROXY-3-CYCLOHEXENE-1-CARBOXYLATE SYNTHASE"/>
    <property type="match status" value="1"/>
</dbReference>
<evidence type="ECO:0000256" key="1">
    <source>
        <dbReference type="ARBA" id="ARBA00022428"/>
    </source>
</evidence>
<dbReference type="PANTHER" id="PTHR42916:SF1">
    <property type="entry name" value="PROTEIN PHYLLO, CHLOROPLASTIC"/>
    <property type="match status" value="1"/>
</dbReference>
<dbReference type="CDD" id="cd07037">
    <property type="entry name" value="TPP_PYR_MenD"/>
    <property type="match status" value="1"/>
</dbReference>
<evidence type="ECO:0000256" key="4">
    <source>
        <dbReference type="ARBA" id="ARBA00022842"/>
    </source>
</evidence>
<dbReference type="HAMAP" id="MF_01659">
    <property type="entry name" value="MenD"/>
    <property type="match status" value="1"/>
</dbReference>
<dbReference type="Gene3D" id="3.40.50.1220">
    <property type="entry name" value="TPP-binding domain"/>
    <property type="match status" value="1"/>
</dbReference>
<reference evidence="11" key="1">
    <citation type="journal article" date="2019" name="Int. J. Syst. Evol. Microbiol.">
        <title>The Global Catalogue of Microorganisms (GCM) 10K type strain sequencing project: providing services to taxonomists for standard genome sequencing and annotation.</title>
        <authorList>
            <consortium name="The Broad Institute Genomics Platform"/>
            <consortium name="The Broad Institute Genome Sequencing Center for Infectious Disease"/>
            <person name="Wu L."/>
            <person name="Ma J."/>
        </authorList>
    </citation>
    <scope>NUCLEOTIDE SEQUENCE [LARGE SCALE GENOMIC DNA]</scope>
    <source>
        <strain evidence="11">CCM 7756</strain>
    </source>
</reference>
<dbReference type="InterPro" id="IPR011766">
    <property type="entry name" value="TPP_enzyme_TPP-bd"/>
</dbReference>
<keyword evidence="4 7" id="KW-0460">Magnesium</keyword>
<evidence type="ECO:0000256" key="3">
    <source>
        <dbReference type="ARBA" id="ARBA00022723"/>
    </source>
</evidence>
<sequence>MMPLDHQETLTYQVFTLMDLLQSHGVREVVISPGSRSTPIALAAELHPDIRTYIHPDERSAAFFALGLSKNDRSPIGLICTSGTAAANYTPAMAEADLSHIPLVALTADRPHELRDVGAPQAINQQNMYANYVRYYTELPIADGHPSHSDMLETKILQCSQFFSGVDCGPVHINIPIREPLMPDMARTDLFHRTAKTVAQHGITLSSNLSFEGQGLVFIGETTENLENICSILDRENLTVVADPRQHMRRMLPGVITHHDLIFSNMNDAQFERLEAEVDFIIRIGEPLTSKVTNQFLTKTHIAQYLFSEYQQLKTFPLTPQAVHIGPIGALFENTVFTAHGAGPKHWLTELDHRIGNRIEAYISDYEDEGRFMYEIIRYTDPDRALFLSNSMPIRDGERYDLANTQKIYANRGANGIDGVVSTALGMAQKTRITLIIGDIALYHDMNGLVISKLEDIDITIIVFNNNGGGIFSFLPQSEDKDHFERLFGTPLDLDFSHVAKLYGFNYASADRVQDVTSELMNRSGRNIIEIKTDRAVNVASHQKLRRQIEDVVKSVEI</sequence>